<feature type="non-terminal residue" evidence="3">
    <location>
        <position position="1"/>
    </location>
</feature>
<reference evidence="3 4" key="1">
    <citation type="submission" date="2020-04" db="EMBL/GenBank/DDBJ databases">
        <title>Perkinsus olseni comparative genomics.</title>
        <authorList>
            <person name="Bogema D.R."/>
        </authorList>
    </citation>
    <scope>NUCLEOTIDE SEQUENCE [LARGE SCALE GENOMIC DNA]</scope>
    <source>
        <strain evidence="3 4">ATCC PRA-207</strain>
    </source>
</reference>
<accession>A0A7J6UES8</accession>
<dbReference type="Proteomes" id="UP000553632">
    <property type="component" value="Unassembled WGS sequence"/>
</dbReference>
<feature type="compositionally biased region" description="Polar residues" evidence="2">
    <location>
        <begin position="675"/>
        <end position="684"/>
    </location>
</feature>
<organism evidence="3 4">
    <name type="scientific">Perkinsus olseni</name>
    <name type="common">Perkinsus atlanticus</name>
    <dbReference type="NCBI Taxonomy" id="32597"/>
    <lineage>
        <taxon>Eukaryota</taxon>
        <taxon>Sar</taxon>
        <taxon>Alveolata</taxon>
        <taxon>Perkinsozoa</taxon>
        <taxon>Perkinsea</taxon>
        <taxon>Perkinsida</taxon>
        <taxon>Perkinsidae</taxon>
        <taxon>Perkinsus</taxon>
    </lineage>
</organism>
<dbReference type="EMBL" id="JABANO010004113">
    <property type="protein sequence ID" value="KAF4755707.1"/>
    <property type="molecule type" value="Genomic_DNA"/>
</dbReference>
<evidence type="ECO:0000313" key="4">
    <source>
        <dbReference type="Proteomes" id="UP000553632"/>
    </source>
</evidence>
<protein>
    <submittedName>
        <fullName evidence="3">Uncharacterized protein</fullName>
    </submittedName>
</protein>
<name>A0A7J6UES8_PEROL</name>
<sequence length="810" mass="90293">ESHQALATSERDCCHSQHVIHGRNKEVEELKASLMAAESQLKCRTRGVQTTRRLAVSSSSSSLRLEERMMTDRLAAVLGKAEKMTANLIRSQSSSPPRRRMVMVTAPPPSGIAPKALSGNPVHLETVRTLREEIGKLRNEREQLKRDLAECREEKRGARMETSRRLADANEELRRLNKARNSRVIETERIDKVNMTAEITEAVEELRRTKQNTNQQEIKIRALREELRVARESVKEKERALLAAEAADESRKGEADSEVVAKLKCCRRDLKSRDATISDLRKEISATKCRGIEVEAKINDSETRLKNARADAQRQARMAEQMKSKAMEAQEALSRASRAEGEGKERESKLRVEVERLKRQLEVTKAKLEQVTAEVHSLREQEARRFQEEAGRRARERTPRVAPVRRRLAHIPTHHVGQMHRPAAHSEMGSRQPVQTVRPGASDVSSVLESTSGDISSERLLGSADDGSDMRMITLASLGQDESGSTEGRDTLARCCYPIVVMVRELTILAFFGLLPANGSVVGVSAVEPGTYESIAAVGNLTKFLVAVESDMMTSLHFFPSGMTLPISVGPHKLEPDGAGFLVFSKKKVFERRLLTRSFEELKETRPDIFASLLDWRDMKVCQTTSGTLTLLVFEGEALVLRKADVVLPGGSTPDHGQATERARRQETAGGDPSNPMNTQSYQGTPEPVERTTAAEPHTRQPQPSMVGSQREAPRAKIPPSGVYENDDPIPGFEKVKMTLVKESLTCWFEFYFAWSQSPRKVGPCKMAVSLDSGCLVFDSGHRSSRRKVAQEFTRLSDDLARTNHGRISS</sequence>
<feature type="compositionally biased region" description="Basic and acidic residues" evidence="2">
    <location>
        <begin position="337"/>
        <end position="349"/>
    </location>
</feature>
<proteinExistence type="predicted"/>
<evidence type="ECO:0000256" key="1">
    <source>
        <dbReference type="SAM" id="Coils"/>
    </source>
</evidence>
<keyword evidence="4" id="KW-1185">Reference proteome</keyword>
<gene>
    <name evidence="3" type="ORF">FOZ63_021769</name>
</gene>
<feature type="region of interest" description="Disordered" evidence="2">
    <location>
        <begin position="648"/>
        <end position="726"/>
    </location>
</feature>
<keyword evidence="1" id="KW-0175">Coiled coil</keyword>
<evidence type="ECO:0000313" key="3">
    <source>
        <dbReference type="EMBL" id="KAF4755707.1"/>
    </source>
</evidence>
<dbReference type="AlphaFoldDB" id="A0A7J6UES8"/>
<evidence type="ECO:0000256" key="2">
    <source>
        <dbReference type="SAM" id="MobiDB-lite"/>
    </source>
</evidence>
<feature type="non-terminal residue" evidence="3">
    <location>
        <position position="810"/>
    </location>
</feature>
<feature type="region of interest" description="Disordered" evidence="2">
    <location>
        <begin position="323"/>
        <end position="349"/>
    </location>
</feature>
<feature type="compositionally biased region" description="Basic and acidic residues" evidence="2">
    <location>
        <begin position="658"/>
        <end position="667"/>
    </location>
</feature>
<feature type="coiled-coil region" evidence="1">
    <location>
        <begin position="127"/>
        <end position="247"/>
    </location>
</feature>
<comment type="caution">
    <text evidence="3">The sequence shown here is derived from an EMBL/GenBank/DDBJ whole genome shotgun (WGS) entry which is preliminary data.</text>
</comment>